<dbReference type="PANTHER" id="PTHR46013">
    <property type="entry name" value="VASCULAR CELL ADHESION MOLECULE 1"/>
    <property type="match status" value="1"/>
</dbReference>
<comment type="caution">
    <text evidence="3">The sequence shown here is derived from an EMBL/GenBank/DDBJ whole genome shotgun (WGS) entry which is preliminary data.</text>
</comment>
<feature type="domain" description="Ig-like" evidence="2">
    <location>
        <begin position="149"/>
        <end position="297"/>
    </location>
</feature>
<dbReference type="SUPFAM" id="SSF49265">
    <property type="entry name" value="Fibronectin type III"/>
    <property type="match status" value="1"/>
</dbReference>
<gene>
    <name evidence="3" type="ORF">MEDL_21152</name>
</gene>
<evidence type="ECO:0000313" key="3">
    <source>
        <dbReference type="EMBL" id="CAG2206823.1"/>
    </source>
</evidence>
<dbReference type="AlphaFoldDB" id="A0A8S3RBV3"/>
<feature type="transmembrane region" description="Helical" evidence="1">
    <location>
        <begin position="408"/>
        <end position="429"/>
    </location>
</feature>
<dbReference type="Proteomes" id="UP000683360">
    <property type="component" value="Unassembled WGS sequence"/>
</dbReference>
<accession>A0A8S3RBV3</accession>
<dbReference type="Gene3D" id="2.60.40.10">
    <property type="entry name" value="Immunoglobulins"/>
    <property type="match status" value="3"/>
</dbReference>
<keyword evidence="1" id="KW-0472">Membrane</keyword>
<dbReference type="CDD" id="cd00063">
    <property type="entry name" value="FN3"/>
    <property type="match status" value="1"/>
</dbReference>
<keyword evidence="4" id="KW-1185">Reference proteome</keyword>
<dbReference type="OrthoDB" id="10039395at2759"/>
<dbReference type="InterPro" id="IPR003598">
    <property type="entry name" value="Ig_sub2"/>
</dbReference>
<dbReference type="Pfam" id="PF13895">
    <property type="entry name" value="Ig_2"/>
    <property type="match status" value="1"/>
</dbReference>
<dbReference type="InterPro" id="IPR003599">
    <property type="entry name" value="Ig_sub"/>
</dbReference>
<feature type="domain" description="Ig-like" evidence="2">
    <location>
        <begin position="60"/>
        <end position="142"/>
    </location>
</feature>
<keyword evidence="1" id="KW-0812">Transmembrane</keyword>
<evidence type="ECO:0000313" key="4">
    <source>
        <dbReference type="Proteomes" id="UP000683360"/>
    </source>
</evidence>
<dbReference type="EMBL" id="CAJPWZ010001063">
    <property type="protein sequence ID" value="CAG2206823.1"/>
    <property type="molecule type" value="Genomic_DNA"/>
</dbReference>
<dbReference type="SMART" id="SM00408">
    <property type="entry name" value="IGc2"/>
    <property type="match status" value="2"/>
</dbReference>
<dbReference type="PROSITE" id="PS50835">
    <property type="entry name" value="IG_LIKE"/>
    <property type="match status" value="2"/>
</dbReference>
<protein>
    <recommendedName>
        <fullName evidence="2">Ig-like domain-containing protein</fullName>
    </recommendedName>
</protein>
<dbReference type="InterPro" id="IPR003961">
    <property type="entry name" value="FN3_dom"/>
</dbReference>
<evidence type="ECO:0000259" key="2">
    <source>
        <dbReference type="PROSITE" id="PS50835"/>
    </source>
</evidence>
<name>A0A8S3RBV3_MYTED</name>
<keyword evidence="1" id="KW-1133">Transmembrane helix</keyword>
<dbReference type="SMART" id="SM00409">
    <property type="entry name" value="IG"/>
    <property type="match status" value="2"/>
</dbReference>
<organism evidence="3 4">
    <name type="scientific">Mytilus edulis</name>
    <name type="common">Blue mussel</name>
    <dbReference type="NCBI Taxonomy" id="6550"/>
    <lineage>
        <taxon>Eukaryota</taxon>
        <taxon>Metazoa</taxon>
        <taxon>Spiralia</taxon>
        <taxon>Lophotrochozoa</taxon>
        <taxon>Mollusca</taxon>
        <taxon>Bivalvia</taxon>
        <taxon>Autobranchia</taxon>
        <taxon>Pteriomorphia</taxon>
        <taxon>Mytilida</taxon>
        <taxon>Mytiloidea</taxon>
        <taxon>Mytilidae</taxon>
        <taxon>Mytilinae</taxon>
        <taxon>Mytilus</taxon>
    </lineage>
</organism>
<dbReference type="InterPro" id="IPR007110">
    <property type="entry name" value="Ig-like_dom"/>
</dbReference>
<dbReference type="InterPro" id="IPR036116">
    <property type="entry name" value="FN3_sf"/>
</dbReference>
<dbReference type="PANTHER" id="PTHR46013:SF4">
    <property type="entry name" value="B-CELL RECEPTOR CD22-RELATED"/>
    <property type="match status" value="1"/>
</dbReference>
<dbReference type="InterPro" id="IPR036179">
    <property type="entry name" value="Ig-like_dom_sf"/>
</dbReference>
<sequence length="514" mass="58885">MGLFFHRRHKFRRCHFRDKSCCDYINNTVKLTYKPFTTPITDETFYCDVNGDMNSTTLRPAVFSSVIVSPSSTEFKITQGNTVENITCSAECWPICTFQWIGQNYKNEGAELLLENITISQSGRYRCKAKNSLRTESSKYITMDVLYAPETVVLSPSKEIYTRTEGGSISSITCSADCNPVCNITWTYPDKRTLPRSYFYEYSLEKTHDGEYTYAPFDVQLSPNSTSFIVEENKHVLINCSADCRPQCEYQWTGQTDWSSSNKHLIIRYAKKADSGSFRCAARNNVGYTYSSYVRVTVHSRPTKVKTIAAKSQGSTTASIAWIPDMSVVPRQNFTLQFKRRNYADFTNMPFEEYTNQQNIYLLHVKSLTPSTEYVFKILSENYLGRTESTEVRFVTKGEPITPIRTDLVGGISLISIAVLIIIITFVIVQTSRDNNVSTHELGDTPRDNFLRTPAYRNLTDKQHVRLTATEIRRQRNKLLVQYANITAKNKKINDRVEKKALKPLIMPKPKMKT</sequence>
<reference evidence="3" key="1">
    <citation type="submission" date="2021-03" db="EMBL/GenBank/DDBJ databases">
        <authorList>
            <person name="Bekaert M."/>
        </authorList>
    </citation>
    <scope>NUCLEOTIDE SEQUENCE</scope>
</reference>
<evidence type="ECO:0000256" key="1">
    <source>
        <dbReference type="SAM" id="Phobius"/>
    </source>
</evidence>
<dbReference type="SUPFAM" id="SSF48726">
    <property type="entry name" value="Immunoglobulin"/>
    <property type="match status" value="2"/>
</dbReference>
<proteinExistence type="predicted"/>
<dbReference type="InterPro" id="IPR013783">
    <property type="entry name" value="Ig-like_fold"/>
</dbReference>